<dbReference type="PANTHER" id="PTHR21137">
    <property type="entry name" value="ODORANT RECEPTOR"/>
    <property type="match status" value="1"/>
</dbReference>
<sequence length="266" mass="30956">MILKKVIKFTKTLEDPKNPLLGPTLKGLYLFGLWPTGNRLRVMFFNSIHIFTVFFIFSEILDLYMVRNDTNKVLNNMSVSVLSVICFAKSYSCNIRHKLWKKLTESISEEEKLQINKQDPVIMKYIHGYTKYTRIITYGFWVLVFVTNLLLILTPFIKYATSQSYREEIEMGIEPLPQILCSWFPFDNTRMPGYIVCLFVHITMGTEGSGVLAAYDMTAVAIMSYLKGHLMILRDKCENLFTEISSPQEVLERIKECHRHHTVLVQ</sequence>
<reference evidence="12" key="1">
    <citation type="submission" date="2025-08" db="UniProtKB">
        <authorList>
            <consortium name="RefSeq"/>
        </authorList>
    </citation>
    <scope>IDENTIFICATION</scope>
</reference>
<evidence type="ECO:0000313" key="11">
    <source>
        <dbReference type="Proteomes" id="UP000322000"/>
    </source>
</evidence>
<keyword evidence="9" id="KW-0807">Transducer</keyword>
<feature type="transmembrane region" description="Helical" evidence="10">
    <location>
        <begin position="193"/>
        <end position="226"/>
    </location>
</feature>
<evidence type="ECO:0000256" key="3">
    <source>
        <dbReference type="ARBA" id="ARBA00022606"/>
    </source>
</evidence>
<dbReference type="KEGG" id="tnl:113499383"/>
<comment type="subcellular location">
    <subcellularLocation>
        <location evidence="1">Cell membrane</location>
        <topology evidence="1">Multi-pass membrane protein</topology>
    </subcellularLocation>
</comment>
<dbReference type="GO" id="GO:0004984">
    <property type="term" value="F:olfactory receptor activity"/>
    <property type="evidence" value="ECO:0007669"/>
    <property type="project" value="InterPro"/>
</dbReference>
<keyword evidence="6 10" id="KW-1133">Transmembrane helix</keyword>
<organism evidence="11 12">
    <name type="scientific">Trichoplusia ni</name>
    <name type="common">Cabbage looper</name>
    <dbReference type="NCBI Taxonomy" id="7111"/>
    <lineage>
        <taxon>Eukaryota</taxon>
        <taxon>Metazoa</taxon>
        <taxon>Ecdysozoa</taxon>
        <taxon>Arthropoda</taxon>
        <taxon>Hexapoda</taxon>
        <taxon>Insecta</taxon>
        <taxon>Pterygota</taxon>
        <taxon>Neoptera</taxon>
        <taxon>Endopterygota</taxon>
        <taxon>Lepidoptera</taxon>
        <taxon>Glossata</taxon>
        <taxon>Ditrysia</taxon>
        <taxon>Noctuoidea</taxon>
        <taxon>Noctuidae</taxon>
        <taxon>Plusiinae</taxon>
        <taxon>Trichoplusia</taxon>
    </lineage>
</organism>
<dbReference type="GO" id="GO:0005886">
    <property type="term" value="C:plasma membrane"/>
    <property type="evidence" value="ECO:0007669"/>
    <property type="project" value="UniProtKB-SubCell"/>
</dbReference>
<proteinExistence type="predicted"/>
<dbReference type="RefSeq" id="XP_026735654.1">
    <property type="nucleotide sequence ID" value="XM_026879853.1"/>
</dbReference>
<keyword evidence="4 10" id="KW-0812">Transmembrane</keyword>
<evidence type="ECO:0000313" key="12">
    <source>
        <dbReference type="RefSeq" id="XP_026735654.1"/>
    </source>
</evidence>
<evidence type="ECO:0000256" key="2">
    <source>
        <dbReference type="ARBA" id="ARBA00022475"/>
    </source>
</evidence>
<keyword evidence="7 10" id="KW-0472">Membrane</keyword>
<evidence type="ECO:0000256" key="8">
    <source>
        <dbReference type="ARBA" id="ARBA00023170"/>
    </source>
</evidence>
<dbReference type="Pfam" id="PF02949">
    <property type="entry name" value="7tm_6"/>
    <property type="match status" value="1"/>
</dbReference>
<evidence type="ECO:0000256" key="5">
    <source>
        <dbReference type="ARBA" id="ARBA00022725"/>
    </source>
</evidence>
<keyword evidence="11" id="KW-1185">Reference proteome</keyword>
<name>A0A7E5W4W0_TRINI</name>
<evidence type="ECO:0000256" key="9">
    <source>
        <dbReference type="ARBA" id="ARBA00023224"/>
    </source>
</evidence>
<dbReference type="OrthoDB" id="7281178at2759"/>
<feature type="transmembrane region" description="Helical" evidence="10">
    <location>
        <begin position="42"/>
        <end position="61"/>
    </location>
</feature>
<keyword evidence="5" id="KW-0552">Olfaction</keyword>
<evidence type="ECO:0000256" key="6">
    <source>
        <dbReference type="ARBA" id="ARBA00022989"/>
    </source>
</evidence>
<dbReference type="InParanoid" id="A0A7E5W4W0"/>
<dbReference type="PANTHER" id="PTHR21137:SF35">
    <property type="entry name" value="ODORANT RECEPTOR 19A-RELATED"/>
    <property type="match status" value="1"/>
</dbReference>
<dbReference type="Proteomes" id="UP000322000">
    <property type="component" value="Chromosome 12"/>
</dbReference>
<keyword evidence="8" id="KW-0675">Receptor</keyword>
<evidence type="ECO:0000256" key="4">
    <source>
        <dbReference type="ARBA" id="ARBA00022692"/>
    </source>
</evidence>
<dbReference type="InterPro" id="IPR004117">
    <property type="entry name" value="7tm6_olfct_rcpt"/>
</dbReference>
<dbReference type="GO" id="GO:0005549">
    <property type="term" value="F:odorant binding"/>
    <property type="evidence" value="ECO:0007669"/>
    <property type="project" value="InterPro"/>
</dbReference>
<dbReference type="AlphaFoldDB" id="A0A7E5W4W0"/>
<dbReference type="GO" id="GO:0007165">
    <property type="term" value="P:signal transduction"/>
    <property type="evidence" value="ECO:0007669"/>
    <property type="project" value="UniProtKB-KW"/>
</dbReference>
<accession>A0A7E5W4W0</accession>
<evidence type="ECO:0000256" key="10">
    <source>
        <dbReference type="SAM" id="Phobius"/>
    </source>
</evidence>
<evidence type="ECO:0000256" key="7">
    <source>
        <dbReference type="ARBA" id="ARBA00023136"/>
    </source>
</evidence>
<keyword evidence="2" id="KW-1003">Cell membrane</keyword>
<gene>
    <name evidence="12" type="primary">LOC113499383</name>
</gene>
<feature type="transmembrane region" description="Helical" evidence="10">
    <location>
        <begin position="73"/>
        <end position="92"/>
    </location>
</feature>
<feature type="transmembrane region" description="Helical" evidence="10">
    <location>
        <begin position="135"/>
        <end position="157"/>
    </location>
</feature>
<keyword evidence="3" id="KW-0716">Sensory transduction</keyword>
<protein>
    <submittedName>
        <fullName evidence="12">Uncharacterized protein LOC113499383</fullName>
    </submittedName>
</protein>
<evidence type="ECO:0000256" key="1">
    <source>
        <dbReference type="ARBA" id="ARBA00004651"/>
    </source>
</evidence>
<dbReference type="GeneID" id="113499383"/>